<evidence type="ECO:0000313" key="3">
    <source>
        <dbReference type="Proteomes" id="UP001163046"/>
    </source>
</evidence>
<feature type="region of interest" description="Disordered" evidence="1">
    <location>
        <begin position="1"/>
        <end position="25"/>
    </location>
</feature>
<dbReference type="Proteomes" id="UP001163046">
    <property type="component" value="Unassembled WGS sequence"/>
</dbReference>
<organism evidence="2 3">
    <name type="scientific">Desmophyllum pertusum</name>
    <dbReference type="NCBI Taxonomy" id="174260"/>
    <lineage>
        <taxon>Eukaryota</taxon>
        <taxon>Metazoa</taxon>
        <taxon>Cnidaria</taxon>
        <taxon>Anthozoa</taxon>
        <taxon>Hexacorallia</taxon>
        <taxon>Scleractinia</taxon>
        <taxon>Caryophylliina</taxon>
        <taxon>Caryophylliidae</taxon>
        <taxon>Desmophyllum</taxon>
    </lineage>
</organism>
<comment type="caution">
    <text evidence="2">The sequence shown here is derived from an EMBL/GenBank/DDBJ whole genome shotgun (WGS) entry which is preliminary data.</text>
</comment>
<gene>
    <name evidence="2" type="ORF">OS493_012252</name>
</gene>
<sequence>MELGESEFVRQGKHDLTPTSKMAAMPQAKRFEVGGRPSGQEVKERREKLEMVLKDGFELKEGSEISVESVLSYAGLDDDSQTLVSRAIKDIFPGVTIRREDKKGIKQYPLY</sequence>
<reference evidence="2" key="1">
    <citation type="submission" date="2023-01" db="EMBL/GenBank/DDBJ databases">
        <title>Genome assembly of the deep-sea coral Lophelia pertusa.</title>
        <authorList>
            <person name="Herrera S."/>
            <person name="Cordes E."/>
        </authorList>
    </citation>
    <scope>NUCLEOTIDE SEQUENCE</scope>
    <source>
        <strain evidence="2">USNM1676648</strain>
        <tissue evidence="2">Polyp</tissue>
    </source>
</reference>
<dbReference type="OrthoDB" id="10454870at2759"/>
<dbReference type="EMBL" id="MU825878">
    <property type="protein sequence ID" value="KAJ7385924.1"/>
    <property type="molecule type" value="Genomic_DNA"/>
</dbReference>
<accession>A0A9W9ZRP6</accession>
<dbReference type="AlphaFoldDB" id="A0A9W9ZRP6"/>
<keyword evidence="3" id="KW-1185">Reference proteome</keyword>
<evidence type="ECO:0000256" key="1">
    <source>
        <dbReference type="SAM" id="MobiDB-lite"/>
    </source>
</evidence>
<protein>
    <submittedName>
        <fullName evidence="2">Uncharacterized protein</fullName>
    </submittedName>
</protein>
<name>A0A9W9ZRP6_9CNID</name>
<feature type="compositionally biased region" description="Basic and acidic residues" evidence="1">
    <location>
        <begin position="7"/>
        <end position="16"/>
    </location>
</feature>
<evidence type="ECO:0000313" key="2">
    <source>
        <dbReference type="EMBL" id="KAJ7385924.1"/>
    </source>
</evidence>
<proteinExistence type="predicted"/>